<evidence type="ECO:0000256" key="5">
    <source>
        <dbReference type="SAM" id="MobiDB-lite"/>
    </source>
</evidence>
<organism evidence="7 8">
    <name type="scientific">Penicillium antarcticum</name>
    <dbReference type="NCBI Taxonomy" id="416450"/>
    <lineage>
        <taxon>Eukaryota</taxon>
        <taxon>Fungi</taxon>
        <taxon>Dikarya</taxon>
        <taxon>Ascomycota</taxon>
        <taxon>Pezizomycotina</taxon>
        <taxon>Eurotiomycetes</taxon>
        <taxon>Eurotiomycetidae</taxon>
        <taxon>Eurotiales</taxon>
        <taxon>Aspergillaceae</taxon>
        <taxon>Penicillium</taxon>
    </lineage>
</organism>
<dbReference type="InterPro" id="IPR039751">
    <property type="entry name" value="HERPUD1/2"/>
</dbReference>
<dbReference type="Proteomes" id="UP000191672">
    <property type="component" value="Unassembled WGS sequence"/>
</dbReference>
<dbReference type="PROSITE" id="PS50053">
    <property type="entry name" value="UBIQUITIN_2"/>
    <property type="match status" value="1"/>
</dbReference>
<keyword evidence="3" id="KW-1133">Transmembrane helix</keyword>
<dbReference type="InterPro" id="IPR000626">
    <property type="entry name" value="Ubiquitin-like_dom"/>
</dbReference>
<dbReference type="EMBL" id="MDYN01000011">
    <property type="protein sequence ID" value="OQD84993.1"/>
    <property type="molecule type" value="Genomic_DNA"/>
</dbReference>
<dbReference type="PANTHER" id="PTHR12943">
    <property type="entry name" value="HOMOCYSTEINE-RESPONSIVE ENDOPLASMIC RETICULUM-RESIDENT UNIQUITIN-LIKE DOMAIN HERPUD PROTEIN FAMILY MEMBER"/>
    <property type="match status" value="1"/>
</dbReference>
<evidence type="ECO:0000256" key="4">
    <source>
        <dbReference type="ARBA" id="ARBA00023136"/>
    </source>
</evidence>
<evidence type="ECO:0000256" key="1">
    <source>
        <dbReference type="ARBA" id="ARBA00004370"/>
    </source>
</evidence>
<feature type="compositionally biased region" description="Low complexity" evidence="5">
    <location>
        <begin position="493"/>
        <end position="533"/>
    </location>
</feature>
<reference evidence="8" key="1">
    <citation type="journal article" date="2017" name="Nat. Microbiol.">
        <title>Global analysis of biosynthetic gene clusters reveals vast potential of secondary metabolite production in Penicillium species.</title>
        <authorList>
            <person name="Nielsen J.C."/>
            <person name="Grijseels S."/>
            <person name="Prigent S."/>
            <person name="Ji B."/>
            <person name="Dainat J."/>
            <person name="Nielsen K.F."/>
            <person name="Frisvad J.C."/>
            <person name="Workman M."/>
            <person name="Nielsen J."/>
        </authorList>
    </citation>
    <scope>NUCLEOTIDE SEQUENCE [LARGE SCALE GENOMIC DNA]</scope>
    <source>
        <strain evidence="8">IBT 31811</strain>
    </source>
</reference>
<feature type="region of interest" description="Disordered" evidence="5">
    <location>
        <begin position="484"/>
        <end position="533"/>
    </location>
</feature>
<dbReference type="SUPFAM" id="SSF54236">
    <property type="entry name" value="Ubiquitin-like"/>
    <property type="match status" value="1"/>
</dbReference>
<dbReference type="Pfam" id="PF00240">
    <property type="entry name" value="ubiquitin"/>
    <property type="match status" value="1"/>
</dbReference>
<dbReference type="GO" id="GO:0030968">
    <property type="term" value="P:endoplasmic reticulum unfolded protein response"/>
    <property type="evidence" value="ECO:0007669"/>
    <property type="project" value="TreeGrafter"/>
</dbReference>
<comment type="caution">
    <text evidence="7">The sequence shown here is derived from an EMBL/GenBank/DDBJ whole genome shotgun (WGS) entry which is preliminary data.</text>
</comment>
<dbReference type="GO" id="GO:0016020">
    <property type="term" value="C:membrane"/>
    <property type="evidence" value="ECO:0007669"/>
    <property type="project" value="UniProtKB-SubCell"/>
</dbReference>
<evidence type="ECO:0000259" key="6">
    <source>
        <dbReference type="PROSITE" id="PS50053"/>
    </source>
</evidence>
<keyword evidence="8" id="KW-1185">Reference proteome</keyword>
<evidence type="ECO:0000256" key="3">
    <source>
        <dbReference type="ARBA" id="ARBA00022989"/>
    </source>
</evidence>
<protein>
    <recommendedName>
        <fullName evidence="6">Ubiquitin-like domain-containing protein</fullName>
    </recommendedName>
</protein>
<evidence type="ECO:0000313" key="7">
    <source>
        <dbReference type="EMBL" id="OQD84993.1"/>
    </source>
</evidence>
<accession>A0A1V6Q6Y8</accession>
<gene>
    <name evidence="7" type="ORF">PENANT_c011G00124</name>
</gene>
<keyword evidence="4" id="KW-0472">Membrane</keyword>
<feature type="domain" description="Ubiquitin-like" evidence="6">
    <location>
        <begin position="15"/>
        <end position="78"/>
    </location>
</feature>
<dbReference type="STRING" id="416450.A0A1V6Q6Y8"/>
<proteinExistence type="predicted"/>
<keyword evidence="2" id="KW-0812">Transmembrane</keyword>
<name>A0A1V6Q6Y8_9EURO</name>
<dbReference type="InterPro" id="IPR029071">
    <property type="entry name" value="Ubiquitin-like_domsf"/>
</dbReference>
<dbReference type="AlphaFoldDB" id="A0A1V6Q6Y8"/>
<dbReference type="PANTHER" id="PTHR12943:SF27">
    <property type="entry name" value="HOMOCYSTEINE-INDUCED ENDOPLASMIC RETICULUM PROTEIN, ISOFORM A"/>
    <property type="match status" value="1"/>
</dbReference>
<evidence type="ECO:0000313" key="8">
    <source>
        <dbReference type="Proteomes" id="UP000191672"/>
    </source>
</evidence>
<comment type="subcellular location">
    <subcellularLocation>
        <location evidence="1">Membrane</location>
    </subcellularLocation>
</comment>
<evidence type="ECO:0000256" key="2">
    <source>
        <dbReference type="ARBA" id="ARBA00022692"/>
    </source>
</evidence>
<sequence>MAAVPSPSVEDTANLNILCQTLPPPGRFPIRDLPLSTTIGQLRARIAETFPGNPPPSAQRLIYQGRGLLDDSVTLRALLPFANNTSYAIHLVLPPPEPTPVAAAGVSSTTRPPLARPFGPGHHGLFGDSAANTRAFGQTPPAGSGMFGTNAAGFTSNPPANPNPFGQANPGLGNPFNNSFLNGRNPFGQAENSNTGADDDTRLRLANFRVQIEDVERQLEVNFTPSMIQHIINIRTELLGIQDIQFGRRRPLPEVGELIARIMNTYTRACQLESLQSHERPAHSNYNFGENTIYLLTRECRNSQYFLAPNAQVYQNTYAATAAASDEPLPPQPPQNQAMAENVVRQAIPNQQRHGVNIEQAGLAHHMSRIWLFARLWIVCYLTSDPGSWRRYIMVAISVLATFLSGTEVPGQILRAVLTPAMRHLEDLARAGGPADPASAANNARAEEFSLREQLRRLERSILLLVASIVPGLGERQVEARNAAEAEAERMRQQQMQAQQEQEAQTTEAEASSVPAAEEEASASQPEQAPAQA</sequence>
<dbReference type="Gene3D" id="3.10.20.90">
    <property type="entry name" value="Phosphatidylinositol 3-kinase Catalytic Subunit, Chain A, domain 1"/>
    <property type="match status" value="1"/>
</dbReference>